<dbReference type="InterPro" id="IPR014729">
    <property type="entry name" value="Rossmann-like_a/b/a_fold"/>
</dbReference>
<dbReference type="RefSeq" id="WP_342678030.1">
    <property type="nucleotide sequence ID" value="NZ_JBCGCU010000007.1"/>
</dbReference>
<evidence type="ECO:0000256" key="2">
    <source>
        <dbReference type="ARBA" id="ARBA00022490"/>
    </source>
</evidence>
<evidence type="ECO:0000256" key="9">
    <source>
        <dbReference type="HAMAP-Rule" id="MF_00049"/>
    </source>
</evidence>
<keyword evidence="6 9" id="KW-0648">Protein biosynthesis</keyword>
<sequence length="860" mass="96823">MQEQYNPQEIEANAQSYWEENKVFKATEDDSKEKFYCLSMFPYPSGRLHMGHVRNYTIGDVVSRFQRLQGKNVMQPMGWDAFGLPAENAAIKNNTAPANWTYENIDYMRSQLKLLGFGYDWDREIATCHPGYYKWEQWFFTKLYEKGLVYKKMSTVNWDPVDQTVLANEQVIDGKGWRSGAVVEQKEIPQWFIKITDYAQELLDDLDKLEHWPEQVRTMQRNWIGRSEGVDITFKRADGQGEFSVYTTRPDTFMGVSYVAVAAAHPIAQEAAASNAEVAAFIEECKNTKVAEADVATMEKKGIATGLYAIHPLTGQEVPIWIANFVLMDYGSGAVMAVPAHDQRDFEFATSYGLEIKQVIAANEGDECDLSKAAYTEKGTLVNSGEFDGLDFDGAFNAIADKLSALGMGERKVNFRLRDWGVSRQRYWGSPIPMLNKEDGSELAAPEDMLPVRLPEDVVMDGVTSPIKSDPQWAKATINGETVFHETDTFDTFMESSWYYARYCSPRYDEGMLEPGAANYWLPVNQYIGGIEHAILHLLYARFFHKLLRDFGLVNSDEPFERLLCQGMVLAETYFRKDEKGGDIWISPTDVETEKDDKGRIIKAWHKDDGQPVESAGMSKMSKSKNNGIDPQHVIDQYGADTVRLFMMFTAPPEQTLEWSDSGVEGAHRFIKRVYKYALDVKNAGFVALDVASLSKEQKELRRELHKAIAKITDDLERRQTFNTAIAAVMELSNKLIKAPLADAGDKAVANEALETMLIMLAPITPHLSHQLWQDLGKEGDVLDATWPVADESAMVESEKLVVVQINGKVRAKLTLAADASQEAVEQAAFADANVQKFTEGLTVRKVIYIKGKVLNVVAN</sequence>
<dbReference type="Gene3D" id="1.10.730.10">
    <property type="entry name" value="Isoleucyl-tRNA Synthetase, Domain 1"/>
    <property type="match status" value="1"/>
</dbReference>
<dbReference type="PROSITE" id="PS00178">
    <property type="entry name" value="AA_TRNA_LIGASE_I"/>
    <property type="match status" value="1"/>
</dbReference>
<evidence type="ECO:0000259" key="12">
    <source>
        <dbReference type="Pfam" id="PF08264"/>
    </source>
</evidence>
<dbReference type="Pfam" id="PF08264">
    <property type="entry name" value="Anticodon_1"/>
    <property type="match status" value="1"/>
</dbReference>
<dbReference type="SUPFAM" id="SSF47323">
    <property type="entry name" value="Anticodon-binding domain of a subclass of class I aminoacyl-tRNA synthetases"/>
    <property type="match status" value="1"/>
</dbReference>
<keyword evidence="5 9" id="KW-0067">ATP-binding</keyword>
<feature type="domain" description="Aminoacyl-tRNA synthetase class Ia" evidence="11">
    <location>
        <begin position="619"/>
        <end position="659"/>
    </location>
</feature>
<proteinExistence type="inferred from homology"/>
<feature type="domain" description="Methionyl/Valyl/Leucyl/Isoleucyl-tRNA synthetase anticodon-binding" evidence="12">
    <location>
        <begin position="699"/>
        <end position="823"/>
    </location>
</feature>
<dbReference type="Gene3D" id="3.10.20.590">
    <property type="match status" value="1"/>
</dbReference>
<dbReference type="InterPro" id="IPR009008">
    <property type="entry name" value="Val/Leu/Ile-tRNA-synth_edit"/>
</dbReference>
<dbReference type="InterPro" id="IPR002302">
    <property type="entry name" value="Leu-tRNA-ligase"/>
</dbReference>
<comment type="caution">
    <text evidence="15">The sequence shown here is derived from an EMBL/GenBank/DDBJ whole genome shotgun (WGS) entry which is preliminary data.</text>
</comment>
<keyword evidence="4 9" id="KW-0547">Nucleotide-binding</keyword>
<evidence type="ECO:0000256" key="10">
    <source>
        <dbReference type="RuleBase" id="RU363035"/>
    </source>
</evidence>
<evidence type="ECO:0000256" key="1">
    <source>
        <dbReference type="ARBA" id="ARBA00005594"/>
    </source>
</evidence>
<dbReference type="Gene3D" id="3.40.50.620">
    <property type="entry name" value="HUPs"/>
    <property type="match status" value="2"/>
</dbReference>
<dbReference type="EMBL" id="JBCGCU010000007">
    <property type="protein sequence ID" value="MEM0515417.1"/>
    <property type="molecule type" value="Genomic_DNA"/>
</dbReference>
<keyword evidence="16" id="KW-1185">Reference proteome</keyword>
<evidence type="ECO:0000256" key="7">
    <source>
        <dbReference type="ARBA" id="ARBA00023146"/>
    </source>
</evidence>
<dbReference type="Gene3D" id="2.20.28.290">
    <property type="match status" value="1"/>
</dbReference>
<dbReference type="SUPFAM" id="SSF50677">
    <property type="entry name" value="ValRS/IleRS/LeuRS editing domain"/>
    <property type="match status" value="1"/>
</dbReference>
<feature type="binding site" evidence="9">
    <location>
        <position position="623"/>
    </location>
    <ligand>
        <name>ATP</name>
        <dbReference type="ChEBI" id="CHEBI:30616"/>
    </ligand>
</feature>
<organism evidence="15 16">
    <name type="scientific">Pseudoalteromonas qingdaonensis</name>
    <dbReference type="NCBI Taxonomy" id="3131913"/>
    <lineage>
        <taxon>Bacteria</taxon>
        <taxon>Pseudomonadati</taxon>
        <taxon>Pseudomonadota</taxon>
        <taxon>Gammaproteobacteria</taxon>
        <taxon>Alteromonadales</taxon>
        <taxon>Pseudoalteromonadaceae</taxon>
        <taxon>Pseudoalteromonas</taxon>
    </lineage>
</organism>
<dbReference type="InterPro" id="IPR002300">
    <property type="entry name" value="aa-tRNA-synth_Ia"/>
</dbReference>
<dbReference type="PANTHER" id="PTHR43740">
    <property type="entry name" value="LEUCYL-TRNA SYNTHETASE"/>
    <property type="match status" value="1"/>
</dbReference>
<feature type="short sequence motif" description="'HIGH' region" evidence="9">
    <location>
        <begin position="42"/>
        <end position="52"/>
    </location>
</feature>
<feature type="domain" description="Methionyl/Leucyl tRNA synthetase" evidence="13">
    <location>
        <begin position="39"/>
        <end position="171"/>
    </location>
</feature>
<dbReference type="Pfam" id="PF13603">
    <property type="entry name" value="tRNA-synt_1_2"/>
    <property type="match status" value="1"/>
</dbReference>
<comment type="similarity">
    <text evidence="1 9 10">Belongs to the class-I aminoacyl-tRNA synthetase family.</text>
</comment>
<evidence type="ECO:0000259" key="14">
    <source>
        <dbReference type="Pfam" id="PF13603"/>
    </source>
</evidence>
<evidence type="ECO:0000256" key="5">
    <source>
        <dbReference type="ARBA" id="ARBA00022840"/>
    </source>
</evidence>
<dbReference type="Gene3D" id="3.90.740.10">
    <property type="entry name" value="Valyl/Leucyl/Isoleucyl-tRNA synthetase, editing domain"/>
    <property type="match status" value="1"/>
</dbReference>
<comment type="catalytic activity">
    <reaction evidence="8 9">
        <text>tRNA(Leu) + L-leucine + ATP = L-leucyl-tRNA(Leu) + AMP + diphosphate</text>
        <dbReference type="Rhea" id="RHEA:11688"/>
        <dbReference type="Rhea" id="RHEA-COMP:9613"/>
        <dbReference type="Rhea" id="RHEA-COMP:9622"/>
        <dbReference type="ChEBI" id="CHEBI:30616"/>
        <dbReference type="ChEBI" id="CHEBI:33019"/>
        <dbReference type="ChEBI" id="CHEBI:57427"/>
        <dbReference type="ChEBI" id="CHEBI:78442"/>
        <dbReference type="ChEBI" id="CHEBI:78494"/>
        <dbReference type="ChEBI" id="CHEBI:456215"/>
        <dbReference type="EC" id="6.1.1.4"/>
    </reaction>
</comment>
<dbReference type="NCBIfam" id="TIGR00396">
    <property type="entry name" value="leuS_bact"/>
    <property type="match status" value="1"/>
</dbReference>
<dbReference type="PANTHER" id="PTHR43740:SF2">
    <property type="entry name" value="LEUCINE--TRNA LIGASE, MITOCHONDRIAL"/>
    <property type="match status" value="1"/>
</dbReference>
<dbReference type="InterPro" id="IPR015413">
    <property type="entry name" value="Methionyl/Leucyl_tRNA_Synth"/>
</dbReference>
<dbReference type="SUPFAM" id="SSF52374">
    <property type="entry name" value="Nucleotidylyl transferase"/>
    <property type="match status" value="1"/>
</dbReference>
<dbReference type="Pfam" id="PF00133">
    <property type="entry name" value="tRNA-synt_1"/>
    <property type="match status" value="2"/>
</dbReference>
<keyword evidence="2 9" id="KW-0963">Cytoplasm</keyword>
<dbReference type="Proteomes" id="UP001447008">
    <property type="component" value="Unassembled WGS sequence"/>
</dbReference>
<evidence type="ECO:0000259" key="13">
    <source>
        <dbReference type="Pfam" id="PF09334"/>
    </source>
</evidence>
<dbReference type="EC" id="6.1.1.4" evidence="9"/>
<dbReference type="Pfam" id="PF09334">
    <property type="entry name" value="tRNA-synt_1g"/>
    <property type="match status" value="1"/>
</dbReference>
<evidence type="ECO:0000256" key="8">
    <source>
        <dbReference type="ARBA" id="ARBA00047469"/>
    </source>
</evidence>
<evidence type="ECO:0000313" key="16">
    <source>
        <dbReference type="Proteomes" id="UP001447008"/>
    </source>
</evidence>
<dbReference type="InterPro" id="IPR001412">
    <property type="entry name" value="aa-tRNA-synth_I_CS"/>
</dbReference>
<dbReference type="InterPro" id="IPR025709">
    <property type="entry name" value="Leu_tRNA-synth_edit"/>
</dbReference>
<dbReference type="CDD" id="cd00812">
    <property type="entry name" value="LeuRS_core"/>
    <property type="match status" value="1"/>
</dbReference>
<feature type="domain" description="Leucyl-tRNA synthetase editing" evidence="14">
    <location>
        <begin position="221"/>
        <end position="403"/>
    </location>
</feature>
<dbReference type="InterPro" id="IPR013155">
    <property type="entry name" value="M/V/L/I-tRNA-synth_anticd-bd"/>
</dbReference>
<protein>
    <recommendedName>
        <fullName evidence="9">Leucine--tRNA ligase</fullName>
        <ecNumber evidence="9">6.1.1.4</ecNumber>
    </recommendedName>
    <alternativeName>
        <fullName evidence="9">Leucyl-tRNA synthetase</fullName>
        <shortName evidence="9">LeuRS</shortName>
    </alternativeName>
</protein>
<feature type="short sequence motif" description="'KMSKS' region" evidence="9">
    <location>
        <begin position="620"/>
        <end position="624"/>
    </location>
</feature>
<name>A0ABU9MVW3_9GAMM</name>
<keyword evidence="3 9" id="KW-0436">Ligase</keyword>
<reference evidence="15 16" key="1">
    <citation type="submission" date="2024-03" db="EMBL/GenBank/DDBJ databases">
        <title>Pseudoalteromonas qingdaonensis sp. nov., isolated from the intestines of marine benthic organisms.</title>
        <authorList>
            <person name="Lin X."/>
            <person name="Fang S."/>
            <person name="Hu X."/>
        </authorList>
    </citation>
    <scope>NUCLEOTIDE SEQUENCE [LARGE SCALE GENOMIC DNA]</scope>
    <source>
        <strain evidence="15 16">YIC-827</strain>
    </source>
</reference>
<dbReference type="HAMAP" id="MF_00049_B">
    <property type="entry name" value="Leu_tRNA_synth_B"/>
    <property type="match status" value="1"/>
</dbReference>
<evidence type="ECO:0000313" key="15">
    <source>
        <dbReference type="EMBL" id="MEM0515417.1"/>
    </source>
</evidence>
<keyword evidence="7 9" id="KW-0030">Aminoacyl-tRNA synthetase</keyword>
<evidence type="ECO:0000256" key="6">
    <source>
        <dbReference type="ARBA" id="ARBA00022917"/>
    </source>
</evidence>
<evidence type="ECO:0000259" key="11">
    <source>
        <dbReference type="Pfam" id="PF00133"/>
    </source>
</evidence>
<evidence type="ECO:0000256" key="3">
    <source>
        <dbReference type="ARBA" id="ARBA00022598"/>
    </source>
</evidence>
<dbReference type="GO" id="GO:0004823">
    <property type="term" value="F:leucine-tRNA ligase activity"/>
    <property type="evidence" value="ECO:0007669"/>
    <property type="project" value="UniProtKB-EC"/>
</dbReference>
<dbReference type="CDD" id="cd07958">
    <property type="entry name" value="Anticodon_Ia_Leu_BEm"/>
    <property type="match status" value="1"/>
</dbReference>
<accession>A0ABU9MVW3</accession>
<gene>
    <name evidence="9 15" type="primary">leuS</name>
    <name evidence="15" type="ORF">WCN91_08210</name>
</gene>
<comment type="subcellular location">
    <subcellularLocation>
        <location evidence="9">Cytoplasm</location>
    </subcellularLocation>
</comment>
<evidence type="ECO:0000256" key="4">
    <source>
        <dbReference type="ARBA" id="ARBA00022741"/>
    </source>
</evidence>
<feature type="domain" description="Aminoacyl-tRNA synthetase class Ia" evidence="11">
    <location>
        <begin position="418"/>
        <end position="573"/>
    </location>
</feature>
<dbReference type="PRINTS" id="PR00985">
    <property type="entry name" value="TRNASYNTHLEU"/>
</dbReference>
<dbReference type="InterPro" id="IPR009080">
    <property type="entry name" value="tRNAsynth_Ia_anticodon-bd"/>
</dbReference>